<name>A0A974NFW4_9GAMM</name>
<evidence type="ECO:0000313" key="2">
    <source>
        <dbReference type="EMBL" id="QQP86025.1"/>
    </source>
</evidence>
<evidence type="ECO:0000313" key="3">
    <source>
        <dbReference type="Proteomes" id="UP000595278"/>
    </source>
</evidence>
<feature type="transmembrane region" description="Helical" evidence="1">
    <location>
        <begin position="103"/>
        <end position="129"/>
    </location>
</feature>
<proteinExistence type="predicted"/>
<keyword evidence="3" id="KW-1185">Reference proteome</keyword>
<dbReference type="AlphaFoldDB" id="A0A974NFW4"/>
<organism evidence="2 3">
    <name type="scientific">Entomomonas asaccharolytica</name>
    <dbReference type="NCBI Taxonomy" id="2785331"/>
    <lineage>
        <taxon>Bacteria</taxon>
        <taxon>Pseudomonadati</taxon>
        <taxon>Pseudomonadota</taxon>
        <taxon>Gammaproteobacteria</taxon>
        <taxon>Pseudomonadales</taxon>
        <taxon>Pseudomonadaceae</taxon>
        <taxon>Entomomonas</taxon>
    </lineage>
</organism>
<evidence type="ECO:0000256" key="1">
    <source>
        <dbReference type="SAM" id="Phobius"/>
    </source>
</evidence>
<dbReference type="KEGG" id="eaz:JHT90_01865"/>
<keyword evidence="1" id="KW-0472">Membrane</keyword>
<accession>A0A974NFW4</accession>
<dbReference type="EMBL" id="CP067393">
    <property type="protein sequence ID" value="QQP86025.1"/>
    <property type="molecule type" value="Genomic_DNA"/>
</dbReference>
<keyword evidence="1" id="KW-1133">Transmembrane helix</keyword>
<gene>
    <name evidence="2" type="ORF">JHT90_01865</name>
</gene>
<sequence length="343" mass="39543">MSNYYAPTAYNSQAIPDQPVATQWLGLEKSTATRLPWGNTQPVASQNMFDILPPSLLRRNVADWQEEKQLRAKGEAITSRLDLGGNLTEEVFSYAPLAIRTRFWLYAHVAGETLTKWFPAILIPTYLILLPAARSWTALELFFFLALYWLPFPIIWLISYAVKNWLPSSWWLATGRKGIVWEFNRRTGMVTIVNHRKGDFSAPFYEWDAYLGMVPTSSGVMYYKLSLIHRYQPKKIIDLSHIAPLGPDQANALAAWDCLQNFMDISQPLPDIPAWDYYRKNDPMTVKHDQQTGRDPDYWMGMSDEHFQQLCSDMRLQARQLDTIGRPDLMSYHVQGLPQSSNK</sequence>
<dbReference type="Proteomes" id="UP000595278">
    <property type="component" value="Chromosome"/>
</dbReference>
<keyword evidence="1" id="KW-0812">Transmembrane</keyword>
<reference evidence="2 3" key="1">
    <citation type="submission" date="2021-01" db="EMBL/GenBank/DDBJ databases">
        <title>Entomomonas sp. F2A isolated from a house cricket (Acheta domesticus).</title>
        <authorList>
            <person name="Spergser J."/>
            <person name="Busse H.-J."/>
        </authorList>
    </citation>
    <scope>NUCLEOTIDE SEQUENCE [LARGE SCALE GENOMIC DNA]</scope>
    <source>
        <strain evidence="2 3">F2A</strain>
    </source>
</reference>
<feature type="transmembrane region" description="Helical" evidence="1">
    <location>
        <begin position="141"/>
        <end position="162"/>
    </location>
</feature>
<dbReference type="RefSeq" id="WP_201093422.1">
    <property type="nucleotide sequence ID" value="NZ_CP067393.1"/>
</dbReference>
<protein>
    <submittedName>
        <fullName evidence="2">Uncharacterized protein</fullName>
    </submittedName>
</protein>